<dbReference type="AlphaFoldDB" id="A0A7Z7QQ52"/>
<dbReference type="EMBL" id="LR962863">
    <property type="protein sequence ID" value="CAD7359814.1"/>
    <property type="molecule type" value="Genomic_DNA"/>
</dbReference>
<accession>A0A7Z7QQ52</accession>
<dbReference type="Proteomes" id="UP000264146">
    <property type="component" value="Chromosome"/>
</dbReference>
<organism evidence="2">
    <name type="scientific">Staphylococcus schleiferi</name>
    <dbReference type="NCBI Taxonomy" id="1295"/>
    <lineage>
        <taxon>Bacteria</taxon>
        <taxon>Bacillati</taxon>
        <taxon>Bacillota</taxon>
        <taxon>Bacilli</taxon>
        <taxon>Bacillales</taxon>
        <taxon>Staphylococcaceae</taxon>
        <taxon>Staphylococcus</taxon>
    </lineage>
</organism>
<evidence type="ECO:0000313" key="3">
    <source>
        <dbReference type="Proteomes" id="UP000264146"/>
    </source>
</evidence>
<evidence type="ECO:0000313" key="1">
    <source>
        <dbReference type="EMBL" id="CAD7359814.1"/>
    </source>
</evidence>
<reference evidence="2" key="1">
    <citation type="submission" date="2018-06" db="EMBL/GenBank/DDBJ databases">
        <authorList>
            <consortium name="Pathogen Informatics"/>
            <person name="Doyle S."/>
        </authorList>
    </citation>
    <scope>NUCLEOTIDE SEQUENCE [LARGE SCALE GENOMIC DNA]</scope>
    <source>
        <strain evidence="2">NCTC12218</strain>
    </source>
</reference>
<reference evidence="1 3" key="2">
    <citation type="submission" date="2020-11" db="EMBL/GenBank/DDBJ databases">
        <authorList>
            <consortium name="Pathogen Informatics"/>
        </authorList>
    </citation>
    <scope>NUCLEOTIDE SEQUENCE [LARGE SCALE GENOMIC DNA]</scope>
    <source>
        <strain evidence="1 3">NCTC12218</strain>
    </source>
</reference>
<gene>
    <name evidence="2" type="ORF">NCTC12218_01476</name>
</gene>
<proteinExistence type="predicted"/>
<sequence>MKKIYKITLLITMAVVTWKVVKIEANTRKTTINFTNKNMKTNRRFGSSQQKL</sequence>
<name>A0A7Z7QQ52_STASC</name>
<evidence type="ECO:0000313" key="2">
    <source>
        <dbReference type="EMBL" id="SUM88997.1"/>
    </source>
</evidence>
<protein>
    <submittedName>
        <fullName evidence="2">Phi PV83 orf 10-like protein</fullName>
    </submittedName>
</protein>
<dbReference type="EMBL" id="UHEF01000001">
    <property type="protein sequence ID" value="SUM88997.1"/>
    <property type="molecule type" value="Genomic_DNA"/>
</dbReference>